<reference evidence="4 5" key="1">
    <citation type="submission" date="2024-05" db="EMBL/GenBank/DDBJ databases">
        <title>Neorhizobium sp. Rsf11, a plant growth promoting and heavy metal resistant PAH-degrader.</title>
        <authorList>
            <person name="Golubev S.N."/>
            <person name="Muratova A.Y."/>
            <person name="Markelova M.I."/>
        </authorList>
    </citation>
    <scope>NUCLEOTIDE SEQUENCE [LARGE SCALE GENOMIC DNA]</scope>
    <source>
        <strain evidence="4 5">Rsf11</strain>
    </source>
</reference>
<evidence type="ECO:0000313" key="5">
    <source>
        <dbReference type="Proteomes" id="UP001496627"/>
    </source>
</evidence>
<name>A0ABV0M910_9HYPH</name>
<evidence type="ECO:0000256" key="2">
    <source>
        <dbReference type="ARBA" id="ARBA00022801"/>
    </source>
</evidence>
<dbReference type="RefSeq" id="WP_348863917.1">
    <property type="nucleotide sequence ID" value="NZ_JBEAAL010000018.1"/>
</dbReference>
<dbReference type="InterPro" id="IPR003140">
    <property type="entry name" value="PLipase/COase/thioEstase"/>
</dbReference>
<dbReference type="EMBL" id="JBEAAL010000018">
    <property type="protein sequence ID" value="MEQ1407464.1"/>
    <property type="molecule type" value="Genomic_DNA"/>
</dbReference>
<organism evidence="4 5">
    <name type="scientific">Neorhizobium phenanthreniclasticum</name>
    <dbReference type="NCBI Taxonomy" id="3157917"/>
    <lineage>
        <taxon>Bacteria</taxon>
        <taxon>Pseudomonadati</taxon>
        <taxon>Pseudomonadota</taxon>
        <taxon>Alphaproteobacteria</taxon>
        <taxon>Hyphomicrobiales</taxon>
        <taxon>Rhizobiaceae</taxon>
        <taxon>Rhizobium/Agrobacterium group</taxon>
        <taxon>Neorhizobium</taxon>
    </lineage>
</organism>
<dbReference type="SUPFAM" id="SSF53474">
    <property type="entry name" value="alpha/beta-Hydrolases"/>
    <property type="match status" value="1"/>
</dbReference>
<gene>
    <name evidence="4" type="ORF">ABK249_21315</name>
</gene>
<dbReference type="Proteomes" id="UP001496627">
    <property type="component" value="Unassembled WGS sequence"/>
</dbReference>
<dbReference type="PANTHER" id="PTHR43037:SF5">
    <property type="entry name" value="FERULOYL ESTERASE"/>
    <property type="match status" value="1"/>
</dbReference>
<accession>A0ABV0M910</accession>
<dbReference type="PANTHER" id="PTHR43037">
    <property type="entry name" value="UNNAMED PRODUCT-RELATED"/>
    <property type="match status" value="1"/>
</dbReference>
<dbReference type="GO" id="GO:0016787">
    <property type="term" value="F:hydrolase activity"/>
    <property type="evidence" value="ECO:0007669"/>
    <property type="project" value="UniProtKB-KW"/>
</dbReference>
<keyword evidence="1" id="KW-0732">Signal</keyword>
<keyword evidence="5" id="KW-1185">Reference proteome</keyword>
<sequence>MFQRLLAAALCLGADPGLAGSYCGGDVACTVDGGNYRIELPQDGDVRGAYVYFHGFKSSAELQMRQRALVDTTLAHHLAYVAVDGLAGGWSYPGAPRRDRDERRFIGNVLNDLQNRHGFAPEKVIVGGFSVGASMAWYTACEQGGRVAAMVTFSGVFWDPLPKAADCTGNLPPMIHFHGTADRTFPLAGRPIGRTFHQGDALKSVAIYRERARCDLPAAHKSTIDGIVCDDVPGCLRGESILCIHDGGHEARPDLLDAGLTALGYPK</sequence>
<protein>
    <submittedName>
        <fullName evidence="4">Dienelactone hydrolase family protein</fullName>
    </submittedName>
</protein>
<evidence type="ECO:0000313" key="4">
    <source>
        <dbReference type="EMBL" id="MEQ1407464.1"/>
    </source>
</evidence>
<evidence type="ECO:0000259" key="3">
    <source>
        <dbReference type="Pfam" id="PF02230"/>
    </source>
</evidence>
<keyword evidence="2 4" id="KW-0378">Hydrolase</keyword>
<feature type="domain" description="Phospholipase/carboxylesterase/thioesterase" evidence="3">
    <location>
        <begin position="117"/>
        <end position="188"/>
    </location>
</feature>
<dbReference type="InterPro" id="IPR029058">
    <property type="entry name" value="AB_hydrolase_fold"/>
</dbReference>
<dbReference type="InterPro" id="IPR050955">
    <property type="entry name" value="Plant_Biomass_Hydrol_Est"/>
</dbReference>
<dbReference type="Pfam" id="PF02230">
    <property type="entry name" value="Abhydrolase_2"/>
    <property type="match status" value="1"/>
</dbReference>
<evidence type="ECO:0000256" key="1">
    <source>
        <dbReference type="ARBA" id="ARBA00022729"/>
    </source>
</evidence>
<proteinExistence type="predicted"/>
<dbReference type="Gene3D" id="3.40.50.1820">
    <property type="entry name" value="alpha/beta hydrolase"/>
    <property type="match status" value="1"/>
</dbReference>
<comment type="caution">
    <text evidence="4">The sequence shown here is derived from an EMBL/GenBank/DDBJ whole genome shotgun (WGS) entry which is preliminary data.</text>
</comment>